<reference evidence="3" key="1">
    <citation type="submission" date="2023-06" db="EMBL/GenBank/DDBJ databases">
        <authorList>
            <person name="Jiang Y."/>
            <person name="Liu Q."/>
        </authorList>
    </citation>
    <scope>NUCLEOTIDE SEQUENCE</scope>
    <source>
        <strain evidence="3">CGMCC 1.12090</strain>
    </source>
</reference>
<dbReference type="Proteomes" id="UP001169027">
    <property type="component" value="Unassembled WGS sequence"/>
</dbReference>
<dbReference type="Gene3D" id="3.40.190.10">
    <property type="entry name" value="Periplasmic binding protein-like II"/>
    <property type="match status" value="1"/>
</dbReference>
<dbReference type="PIRSF" id="PIRSF017082">
    <property type="entry name" value="YflP"/>
    <property type="match status" value="1"/>
</dbReference>
<dbReference type="InterPro" id="IPR005064">
    <property type="entry name" value="BUG"/>
</dbReference>
<feature type="chain" id="PRO_5045133884" evidence="2">
    <location>
        <begin position="26"/>
        <end position="323"/>
    </location>
</feature>
<dbReference type="PANTHER" id="PTHR42928:SF5">
    <property type="entry name" value="BLR1237 PROTEIN"/>
    <property type="match status" value="1"/>
</dbReference>
<dbReference type="Pfam" id="PF03401">
    <property type="entry name" value="TctC"/>
    <property type="match status" value="1"/>
</dbReference>
<proteinExistence type="inferred from homology"/>
<evidence type="ECO:0000256" key="1">
    <source>
        <dbReference type="ARBA" id="ARBA00006987"/>
    </source>
</evidence>
<feature type="signal peptide" evidence="2">
    <location>
        <begin position="1"/>
        <end position="25"/>
    </location>
</feature>
<dbReference type="EMBL" id="JAUKVY010000018">
    <property type="protein sequence ID" value="MDO1535251.1"/>
    <property type="molecule type" value="Genomic_DNA"/>
</dbReference>
<evidence type="ECO:0000313" key="3">
    <source>
        <dbReference type="EMBL" id="MDO1535251.1"/>
    </source>
</evidence>
<dbReference type="Gene3D" id="3.40.190.150">
    <property type="entry name" value="Bordetella uptake gene, domain 1"/>
    <property type="match status" value="1"/>
</dbReference>
<comment type="similarity">
    <text evidence="1">Belongs to the UPF0065 (bug) family.</text>
</comment>
<keyword evidence="2" id="KW-0732">Signal</keyword>
<dbReference type="InterPro" id="IPR042100">
    <property type="entry name" value="Bug_dom1"/>
</dbReference>
<keyword evidence="4" id="KW-1185">Reference proteome</keyword>
<evidence type="ECO:0000313" key="4">
    <source>
        <dbReference type="Proteomes" id="UP001169027"/>
    </source>
</evidence>
<evidence type="ECO:0000256" key="2">
    <source>
        <dbReference type="SAM" id="SignalP"/>
    </source>
</evidence>
<comment type="caution">
    <text evidence="3">The sequence shown here is derived from an EMBL/GenBank/DDBJ whole genome shotgun (WGS) entry which is preliminary data.</text>
</comment>
<name>A0ABT8SCT8_9BURK</name>
<sequence length="323" mass="34072">MRQIRSFISVLVLALHLAPGGVSHAQGSSVGVTKLLLPFEGGSGRPVAESLAEGARLLLGRTVVVESRPGASGRIAAMALKRAAPDGTTIAQFPIVVPVMAPLSFKEVPYTSRDFAPISQIATYDLALAVPNAHPARTVAELVDWLKKNPPQRFYGSPGAGTLPHFLGVMIAKAIEIDMTHVPYKGAAALKVDLVEGTIPCGISVVSDLIDLHRAGRIRILATSGEKRLSQLPDVATFAEQGYPRVVASGWVGIFAPAGTPRAIIDEWSAALVTTVRSAATRQRLINLGVEPTGTSPDEFAAIVEADVARWAPIIKLSGFQAE</sequence>
<accession>A0ABT8SCT8</accession>
<organism evidence="3 4">
    <name type="scientific">Variovorax ginsengisoli</name>
    <dbReference type="NCBI Taxonomy" id="363844"/>
    <lineage>
        <taxon>Bacteria</taxon>
        <taxon>Pseudomonadati</taxon>
        <taxon>Pseudomonadota</taxon>
        <taxon>Betaproteobacteria</taxon>
        <taxon>Burkholderiales</taxon>
        <taxon>Comamonadaceae</taxon>
        <taxon>Variovorax</taxon>
    </lineage>
</organism>
<dbReference type="RefSeq" id="WP_301812947.1">
    <property type="nucleotide sequence ID" value="NZ_JAUJZH010000018.1"/>
</dbReference>
<dbReference type="PANTHER" id="PTHR42928">
    <property type="entry name" value="TRICARBOXYLATE-BINDING PROTEIN"/>
    <property type="match status" value="1"/>
</dbReference>
<gene>
    <name evidence="3" type="ORF">Q2T77_23435</name>
</gene>
<protein>
    <submittedName>
        <fullName evidence="3">Tripartite tricarboxylate transporter substrate-binding protein</fullName>
    </submittedName>
</protein>